<sequence length="114" mass="12604">MDDFYDSQRAKAGKYATFLWLGIGVYHFATSDVASFLTWQAAVYFIGGMFAAALIFGGVFYFLQRGIAKVLSKIVNRPSPIVAIIITSIGIMLMAIEAVVIFFVSGWVVFNLLF</sequence>
<reference evidence="2 3" key="1">
    <citation type="journal article" date="2014" name="Int. J. Syst. Evol. Microbiol.">
        <title>Sneathiella chungangensis sp. nov., isolated from a marine sand, and emended description of the genus Sneathiella.</title>
        <authorList>
            <person name="Siamphan C."/>
            <person name="Kim H."/>
            <person name="Lee J.S."/>
            <person name="Kim W."/>
        </authorList>
    </citation>
    <scope>NUCLEOTIDE SEQUENCE [LARGE SCALE GENOMIC DNA]</scope>
    <source>
        <strain evidence="2 3">KCTC 32476</strain>
    </source>
</reference>
<dbReference type="EMBL" id="WTVA01000001">
    <property type="protein sequence ID" value="MZR21392.1"/>
    <property type="molecule type" value="Genomic_DNA"/>
</dbReference>
<accession>A0A845MCH8</accession>
<gene>
    <name evidence="2" type="ORF">GQF03_03520</name>
</gene>
<protein>
    <submittedName>
        <fullName evidence="2">Uncharacterized protein</fullName>
    </submittedName>
</protein>
<evidence type="ECO:0000313" key="3">
    <source>
        <dbReference type="Proteomes" id="UP000445696"/>
    </source>
</evidence>
<feature type="transmembrane region" description="Helical" evidence="1">
    <location>
        <begin position="84"/>
        <end position="110"/>
    </location>
</feature>
<name>A0A845MCH8_9PROT</name>
<feature type="transmembrane region" description="Helical" evidence="1">
    <location>
        <begin position="12"/>
        <end position="29"/>
    </location>
</feature>
<evidence type="ECO:0000256" key="1">
    <source>
        <dbReference type="SAM" id="Phobius"/>
    </source>
</evidence>
<evidence type="ECO:0000313" key="2">
    <source>
        <dbReference type="EMBL" id="MZR21392.1"/>
    </source>
</evidence>
<proteinExistence type="predicted"/>
<keyword evidence="1" id="KW-1133">Transmembrane helix</keyword>
<comment type="caution">
    <text evidence="2">The sequence shown here is derived from an EMBL/GenBank/DDBJ whole genome shotgun (WGS) entry which is preliminary data.</text>
</comment>
<dbReference type="Proteomes" id="UP000445696">
    <property type="component" value="Unassembled WGS sequence"/>
</dbReference>
<organism evidence="2 3">
    <name type="scientific">Sneathiella chungangensis</name>
    <dbReference type="NCBI Taxonomy" id="1418234"/>
    <lineage>
        <taxon>Bacteria</taxon>
        <taxon>Pseudomonadati</taxon>
        <taxon>Pseudomonadota</taxon>
        <taxon>Alphaproteobacteria</taxon>
        <taxon>Sneathiellales</taxon>
        <taxon>Sneathiellaceae</taxon>
        <taxon>Sneathiella</taxon>
    </lineage>
</organism>
<feature type="transmembrane region" description="Helical" evidence="1">
    <location>
        <begin position="41"/>
        <end position="63"/>
    </location>
</feature>
<keyword evidence="1" id="KW-0472">Membrane</keyword>
<dbReference type="AlphaFoldDB" id="A0A845MCH8"/>
<dbReference type="OrthoDB" id="10006381at2"/>
<keyword evidence="1" id="KW-0812">Transmembrane</keyword>
<keyword evidence="3" id="KW-1185">Reference proteome</keyword>
<dbReference type="RefSeq" id="WP_161337792.1">
    <property type="nucleotide sequence ID" value="NZ_JBHSDG010000002.1"/>
</dbReference>